<keyword evidence="5 9" id="KW-0812">Transmembrane</keyword>
<evidence type="ECO:0000256" key="3">
    <source>
        <dbReference type="ARBA" id="ARBA00022475"/>
    </source>
</evidence>
<reference evidence="12" key="1">
    <citation type="journal article" date="2019" name="Int. J. Syst. Evol. Microbiol.">
        <title>Halobacteriovorax valvorus sp. nov., a novel prokaryotic predator isolated from coastal seawater of China.</title>
        <authorList>
            <person name="Chen M.-X."/>
        </authorList>
    </citation>
    <scope>NUCLEOTIDE SEQUENCE [LARGE SCALE GENOMIC DNA]</scope>
    <source>
        <strain evidence="12">BL9</strain>
    </source>
</reference>
<evidence type="ECO:0000259" key="10">
    <source>
        <dbReference type="PROSITE" id="PS50263"/>
    </source>
</evidence>
<dbReference type="CDD" id="cd07571">
    <property type="entry name" value="ALP_N-acyl_transferase"/>
    <property type="match status" value="1"/>
</dbReference>
<comment type="pathway">
    <text evidence="9">Protein modification; lipoprotein biosynthesis (N-acyl transfer).</text>
</comment>
<dbReference type="HAMAP" id="MF_01148">
    <property type="entry name" value="Lnt"/>
    <property type="match status" value="1"/>
</dbReference>
<dbReference type="PANTHER" id="PTHR38686">
    <property type="entry name" value="APOLIPOPROTEIN N-ACYLTRANSFERASE"/>
    <property type="match status" value="1"/>
</dbReference>
<accession>A0ABY0IGM4</accession>
<dbReference type="EMBL" id="QDKL01000002">
    <property type="protein sequence ID" value="RZF21792.1"/>
    <property type="molecule type" value="Genomic_DNA"/>
</dbReference>
<gene>
    <name evidence="9 11" type="primary">lnt</name>
    <name evidence="11" type="ORF">DAY19_08875</name>
</gene>
<evidence type="ECO:0000256" key="9">
    <source>
        <dbReference type="HAMAP-Rule" id="MF_01148"/>
    </source>
</evidence>
<dbReference type="Pfam" id="PF20154">
    <property type="entry name" value="LNT_N"/>
    <property type="match status" value="1"/>
</dbReference>
<comment type="function">
    <text evidence="9">Catalyzes the phospholipid dependent N-acylation of the N-terminal cysteine of apolipoprotein, the last step in lipoprotein maturation.</text>
</comment>
<feature type="transmembrane region" description="Helical" evidence="9">
    <location>
        <begin position="193"/>
        <end position="211"/>
    </location>
</feature>
<evidence type="ECO:0000256" key="8">
    <source>
        <dbReference type="ARBA" id="ARBA00023315"/>
    </source>
</evidence>
<feature type="transmembrane region" description="Helical" evidence="9">
    <location>
        <begin position="9"/>
        <end position="26"/>
    </location>
</feature>
<dbReference type="PANTHER" id="PTHR38686:SF1">
    <property type="entry name" value="APOLIPOPROTEIN N-ACYLTRANSFERASE"/>
    <property type="match status" value="1"/>
</dbReference>
<evidence type="ECO:0000256" key="7">
    <source>
        <dbReference type="ARBA" id="ARBA00023136"/>
    </source>
</evidence>
<keyword evidence="7 9" id="KW-0472">Membrane</keyword>
<keyword evidence="8 9" id="KW-0012">Acyltransferase</keyword>
<dbReference type="Gene3D" id="3.60.110.10">
    <property type="entry name" value="Carbon-nitrogen hydrolase"/>
    <property type="match status" value="1"/>
</dbReference>
<keyword evidence="6 9" id="KW-1133">Transmembrane helix</keyword>
<dbReference type="InterPro" id="IPR036526">
    <property type="entry name" value="C-N_Hydrolase_sf"/>
</dbReference>
<dbReference type="Proteomes" id="UP000443582">
    <property type="component" value="Unassembled WGS sequence"/>
</dbReference>
<feature type="transmembrane region" description="Helical" evidence="9">
    <location>
        <begin position="93"/>
        <end position="117"/>
    </location>
</feature>
<dbReference type="InterPro" id="IPR003010">
    <property type="entry name" value="C-N_Hydrolase"/>
</dbReference>
<comment type="similarity">
    <text evidence="2 9">Belongs to the CN hydrolase family. Apolipoprotein N-acyltransferase subfamily.</text>
</comment>
<keyword evidence="4 9" id="KW-0808">Transferase</keyword>
<dbReference type="InterPro" id="IPR004563">
    <property type="entry name" value="Apolipo_AcylTrfase"/>
</dbReference>
<feature type="transmembrane region" description="Helical" evidence="9">
    <location>
        <begin position="32"/>
        <end position="49"/>
    </location>
</feature>
<evidence type="ECO:0000313" key="11">
    <source>
        <dbReference type="EMBL" id="RZF21792.1"/>
    </source>
</evidence>
<evidence type="ECO:0000313" key="12">
    <source>
        <dbReference type="Proteomes" id="UP000443582"/>
    </source>
</evidence>
<evidence type="ECO:0000256" key="2">
    <source>
        <dbReference type="ARBA" id="ARBA00010065"/>
    </source>
</evidence>
<feature type="transmembrane region" description="Helical" evidence="9">
    <location>
        <begin position="167"/>
        <end position="186"/>
    </location>
</feature>
<feature type="transmembrane region" description="Helical" evidence="9">
    <location>
        <begin position="129"/>
        <end position="147"/>
    </location>
</feature>
<protein>
    <recommendedName>
        <fullName evidence="9">Apolipoprotein N-acyltransferase</fullName>
        <shortName evidence="9">ALP N-acyltransferase</shortName>
        <ecNumber evidence="9">2.3.1.269</ecNumber>
    </recommendedName>
</protein>
<feature type="transmembrane region" description="Helical" evidence="9">
    <location>
        <begin position="61"/>
        <end position="81"/>
    </location>
</feature>
<comment type="caution">
    <text evidence="11">The sequence shown here is derived from an EMBL/GenBank/DDBJ whole genome shotgun (WGS) entry which is preliminary data.</text>
</comment>
<feature type="domain" description="CN hydrolase" evidence="10">
    <location>
        <begin position="227"/>
        <end position="483"/>
    </location>
</feature>
<proteinExistence type="inferred from homology"/>
<name>A0ABY0IGM4_9BACT</name>
<dbReference type="InterPro" id="IPR045378">
    <property type="entry name" value="LNT_N"/>
</dbReference>
<dbReference type="SUPFAM" id="SSF56317">
    <property type="entry name" value="Carbon-nitrogen hydrolase"/>
    <property type="match status" value="1"/>
</dbReference>
<dbReference type="Pfam" id="PF00795">
    <property type="entry name" value="CN_hydrolase"/>
    <property type="match status" value="1"/>
</dbReference>
<evidence type="ECO:0000256" key="6">
    <source>
        <dbReference type="ARBA" id="ARBA00022989"/>
    </source>
</evidence>
<comment type="catalytic activity">
    <reaction evidence="9">
        <text>N-terminal S-1,2-diacyl-sn-glyceryl-L-cysteinyl-[lipoprotein] + a glycerophospholipid = N-acyl-S-1,2-diacyl-sn-glyceryl-L-cysteinyl-[lipoprotein] + a 2-acyl-sn-glycero-3-phospholipid + H(+)</text>
        <dbReference type="Rhea" id="RHEA:48228"/>
        <dbReference type="Rhea" id="RHEA-COMP:14681"/>
        <dbReference type="Rhea" id="RHEA-COMP:14684"/>
        <dbReference type="ChEBI" id="CHEBI:15378"/>
        <dbReference type="ChEBI" id="CHEBI:136912"/>
        <dbReference type="ChEBI" id="CHEBI:140656"/>
        <dbReference type="ChEBI" id="CHEBI:140657"/>
        <dbReference type="ChEBI" id="CHEBI:140660"/>
        <dbReference type="EC" id="2.3.1.269"/>
    </reaction>
</comment>
<evidence type="ECO:0000256" key="5">
    <source>
        <dbReference type="ARBA" id="ARBA00022692"/>
    </source>
</evidence>
<keyword evidence="12" id="KW-1185">Reference proteome</keyword>
<evidence type="ECO:0000256" key="1">
    <source>
        <dbReference type="ARBA" id="ARBA00004651"/>
    </source>
</evidence>
<keyword evidence="3 9" id="KW-1003">Cell membrane</keyword>
<sequence length="483" mass="55590">MIGILKHKFALPVLHVLAGIIYALNFPFIGEFTIFPTIFISAAIIFYGLDKERRFKFNLLNIFLFCWGYNLAGYYWLMFTLNEFGGLFFPFNFLVWQLFSLVIAPQFYLFLIIFYFLRDRIKLESLIGGIFYCLVFVILEIFTPQQFPALFGHPWLKISPYLKPAKYLGQPFYSFLTLYIGHLIFSFSKKRRLPSFAAVAILVLLSANFLMGPIKNELNNELNIRVVQGNIGNDLKLKSEQGVRLAASEVVNIYKSMSLNDGIDKMDLVIWPETSYPRFVFTKLNKKVNAELSELFINSNSKYFIGTYDLASTKPDVLENTYNATILASKDGDIEQAYHKQVLIPFGEGLPFGPLNKYVAPYLTNVSLFAKGKSFTNFKVKDKGFISLICYEVLFPRYVSKYLNAVKERGEKVDFIVNVTNDSWYGPYSEQEQHLFLAKWRAVEFGLPIIRATNTGISSVILQDGSELIRTKNFEQTNMDFKF</sequence>
<evidence type="ECO:0000256" key="4">
    <source>
        <dbReference type="ARBA" id="ARBA00022679"/>
    </source>
</evidence>
<dbReference type="PROSITE" id="PS50263">
    <property type="entry name" value="CN_HYDROLASE"/>
    <property type="match status" value="1"/>
</dbReference>
<dbReference type="EC" id="2.3.1.269" evidence="9"/>
<dbReference type="NCBIfam" id="TIGR00546">
    <property type="entry name" value="lnt"/>
    <property type="match status" value="1"/>
</dbReference>
<dbReference type="RefSeq" id="WP_115361538.1">
    <property type="nucleotide sequence ID" value="NZ_QDKL01000002.1"/>
</dbReference>
<organism evidence="11 12">
    <name type="scientific">Halobacteriovorax vibrionivorans</name>
    <dbReference type="NCBI Taxonomy" id="2152716"/>
    <lineage>
        <taxon>Bacteria</taxon>
        <taxon>Pseudomonadati</taxon>
        <taxon>Bdellovibrionota</taxon>
        <taxon>Bacteriovoracia</taxon>
        <taxon>Bacteriovoracales</taxon>
        <taxon>Halobacteriovoraceae</taxon>
        <taxon>Halobacteriovorax</taxon>
    </lineage>
</organism>
<comment type="subcellular location">
    <subcellularLocation>
        <location evidence="1 9">Cell membrane</location>
        <topology evidence="1 9">Multi-pass membrane protein</topology>
    </subcellularLocation>
</comment>